<dbReference type="EMBL" id="KB467976">
    <property type="protein sequence ID" value="PCH39286.1"/>
    <property type="molecule type" value="Genomic_DNA"/>
</dbReference>
<dbReference type="Proteomes" id="UP000218811">
    <property type="component" value="Unassembled WGS sequence"/>
</dbReference>
<proteinExistence type="predicted"/>
<protein>
    <recommendedName>
        <fullName evidence="4">Fungal-type protein kinase domain-containing protein</fullName>
    </recommendedName>
</protein>
<gene>
    <name evidence="2" type="ORF">WOLCODRAFT_167874</name>
</gene>
<dbReference type="AlphaFoldDB" id="A0A2H3JAR0"/>
<dbReference type="STRING" id="742152.A0A2H3JAR0"/>
<feature type="region of interest" description="Disordered" evidence="1">
    <location>
        <begin position="414"/>
        <end position="441"/>
    </location>
</feature>
<sequence length="441" mass="48999">MTSDSQRAERQRTVHSAQRTILARIDGLPDIIGVLPGTSVEEEAPWSQVGLVAEIKGASHLDPMDSASQRANADLVQKYAYVLRILGCFACIYRFDHASAVASCRFNYIDEHQFISKFFYRLLRPFYSHKIVLNGQDDFSFAVSESFVRALGIPELIDEDLISAFSDSSSYPLWFAAVFPGNLGSGRATIYRRPLPEDRCLTQEDSDSTPPSSWRKGKVHSISNTWSLTPHGQAREDDADNSCMSVEHSGAPDPKSSSSSARDDLPDGLLLERVIIQERYPQTERMNEAVHFDKINAYLKKHNLPNYGLAKILYGEDLGDSCSVHVTISATAKDPKNRPQNERSHMRIVLNTVAESLDKFTLTKQFVQAIRDAITGAICWRIYPVFSIETCRLLMNAVPNTTRTSRCSATCTPTGGRTLKAPTDPTTGVTHPQYTPSSSIT</sequence>
<keyword evidence="3" id="KW-1185">Reference proteome</keyword>
<evidence type="ECO:0000256" key="1">
    <source>
        <dbReference type="SAM" id="MobiDB-lite"/>
    </source>
</evidence>
<name>A0A2H3JAR0_WOLCO</name>
<evidence type="ECO:0008006" key="4">
    <source>
        <dbReference type="Google" id="ProtNLM"/>
    </source>
</evidence>
<evidence type="ECO:0000313" key="3">
    <source>
        <dbReference type="Proteomes" id="UP000218811"/>
    </source>
</evidence>
<accession>A0A2H3JAR0</accession>
<feature type="region of interest" description="Disordered" evidence="1">
    <location>
        <begin position="225"/>
        <end position="265"/>
    </location>
</feature>
<feature type="compositionally biased region" description="Polar residues" evidence="1">
    <location>
        <begin position="424"/>
        <end position="441"/>
    </location>
</feature>
<dbReference type="OMA" id="HTIIADW"/>
<evidence type="ECO:0000313" key="2">
    <source>
        <dbReference type="EMBL" id="PCH39286.1"/>
    </source>
</evidence>
<organism evidence="2 3">
    <name type="scientific">Wolfiporia cocos (strain MD-104)</name>
    <name type="common">Brown rot fungus</name>
    <dbReference type="NCBI Taxonomy" id="742152"/>
    <lineage>
        <taxon>Eukaryota</taxon>
        <taxon>Fungi</taxon>
        <taxon>Dikarya</taxon>
        <taxon>Basidiomycota</taxon>
        <taxon>Agaricomycotina</taxon>
        <taxon>Agaricomycetes</taxon>
        <taxon>Polyporales</taxon>
        <taxon>Phaeolaceae</taxon>
        <taxon>Wolfiporia</taxon>
    </lineage>
</organism>
<reference evidence="2 3" key="1">
    <citation type="journal article" date="2012" name="Science">
        <title>The Paleozoic origin of enzymatic lignin decomposition reconstructed from 31 fungal genomes.</title>
        <authorList>
            <person name="Floudas D."/>
            <person name="Binder M."/>
            <person name="Riley R."/>
            <person name="Barry K."/>
            <person name="Blanchette R.A."/>
            <person name="Henrissat B."/>
            <person name="Martinez A.T."/>
            <person name="Otillar R."/>
            <person name="Spatafora J.W."/>
            <person name="Yadav J.S."/>
            <person name="Aerts A."/>
            <person name="Benoit I."/>
            <person name="Boyd A."/>
            <person name="Carlson A."/>
            <person name="Copeland A."/>
            <person name="Coutinho P.M."/>
            <person name="de Vries R.P."/>
            <person name="Ferreira P."/>
            <person name="Findley K."/>
            <person name="Foster B."/>
            <person name="Gaskell J."/>
            <person name="Glotzer D."/>
            <person name="Gorecki P."/>
            <person name="Heitman J."/>
            <person name="Hesse C."/>
            <person name="Hori C."/>
            <person name="Igarashi K."/>
            <person name="Jurgens J.A."/>
            <person name="Kallen N."/>
            <person name="Kersten P."/>
            <person name="Kohler A."/>
            <person name="Kuees U."/>
            <person name="Kumar T.K.A."/>
            <person name="Kuo A."/>
            <person name="LaButti K."/>
            <person name="Larrondo L.F."/>
            <person name="Lindquist E."/>
            <person name="Ling A."/>
            <person name="Lombard V."/>
            <person name="Lucas S."/>
            <person name="Lundell T."/>
            <person name="Martin R."/>
            <person name="McLaughlin D.J."/>
            <person name="Morgenstern I."/>
            <person name="Morin E."/>
            <person name="Murat C."/>
            <person name="Nagy L.G."/>
            <person name="Nolan M."/>
            <person name="Ohm R.A."/>
            <person name="Patyshakuliyeva A."/>
            <person name="Rokas A."/>
            <person name="Ruiz-Duenas F.J."/>
            <person name="Sabat G."/>
            <person name="Salamov A."/>
            <person name="Samejima M."/>
            <person name="Schmutz J."/>
            <person name="Slot J.C."/>
            <person name="St John F."/>
            <person name="Stenlid J."/>
            <person name="Sun H."/>
            <person name="Sun S."/>
            <person name="Syed K."/>
            <person name="Tsang A."/>
            <person name="Wiebenga A."/>
            <person name="Young D."/>
            <person name="Pisabarro A."/>
            <person name="Eastwood D.C."/>
            <person name="Martin F."/>
            <person name="Cullen D."/>
            <person name="Grigoriev I.V."/>
            <person name="Hibbett D.S."/>
        </authorList>
    </citation>
    <scope>NUCLEOTIDE SEQUENCE [LARGE SCALE GENOMIC DNA]</scope>
    <source>
        <strain evidence="2 3">MD-104</strain>
    </source>
</reference>